<sequence>MMLASDPQAVYLCYSQHQRKLLKQQSRESDKQTAEELSPTEIQFIDGQLFSIAMKRHFAKRHSKAQTSMDCGTSLQKGVNSVPYQEANDAPVAFPWSHAISQIRNTTFDFLRHYT</sequence>
<evidence type="ECO:0000313" key="1">
    <source>
        <dbReference type="EMBL" id="CAL1269272.1"/>
    </source>
</evidence>
<dbReference type="AlphaFoldDB" id="A0AAV1ZCT3"/>
<keyword evidence="2" id="KW-1185">Reference proteome</keyword>
<comment type="caution">
    <text evidence="1">The sequence shown here is derived from an EMBL/GenBank/DDBJ whole genome shotgun (WGS) entry which is preliminary data.</text>
</comment>
<dbReference type="Proteomes" id="UP001497382">
    <property type="component" value="Unassembled WGS sequence"/>
</dbReference>
<reference evidence="1 2" key="1">
    <citation type="submission" date="2024-04" db="EMBL/GenBank/DDBJ databases">
        <authorList>
            <person name="Rising A."/>
            <person name="Reimegard J."/>
            <person name="Sonavane S."/>
            <person name="Akerstrom W."/>
            <person name="Nylinder S."/>
            <person name="Hedman E."/>
            <person name="Kallberg Y."/>
        </authorList>
    </citation>
    <scope>NUCLEOTIDE SEQUENCE [LARGE SCALE GENOMIC DNA]</scope>
</reference>
<gene>
    <name evidence="1" type="ORF">LARSCL_LOCUS4648</name>
</gene>
<organism evidence="1 2">
    <name type="scientific">Larinioides sclopetarius</name>
    <dbReference type="NCBI Taxonomy" id="280406"/>
    <lineage>
        <taxon>Eukaryota</taxon>
        <taxon>Metazoa</taxon>
        <taxon>Ecdysozoa</taxon>
        <taxon>Arthropoda</taxon>
        <taxon>Chelicerata</taxon>
        <taxon>Arachnida</taxon>
        <taxon>Araneae</taxon>
        <taxon>Araneomorphae</taxon>
        <taxon>Entelegynae</taxon>
        <taxon>Araneoidea</taxon>
        <taxon>Araneidae</taxon>
        <taxon>Larinioides</taxon>
    </lineage>
</organism>
<name>A0AAV1ZCT3_9ARAC</name>
<protein>
    <submittedName>
        <fullName evidence="1">Uncharacterized protein</fullName>
    </submittedName>
</protein>
<evidence type="ECO:0000313" key="2">
    <source>
        <dbReference type="Proteomes" id="UP001497382"/>
    </source>
</evidence>
<proteinExistence type="predicted"/>
<accession>A0AAV1ZCT3</accession>
<dbReference type="EMBL" id="CAXIEN010000039">
    <property type="protein sequence ID" value="CAL1269272.1"/>
    <property type="molecule type" value="Genomic_DNA"/>
</dbReference>